<feature type="non-terminal residue" evidence="1">
    <location>
        <position position="62"/>
    </location>
</feature>
<keyword evidence="2" id="KW-1185">Reference proteome</keyword>
<protein>
    <submittedName>
        <fullName evidence="1">Uncharacterized protein</fullName>
    </submittedName>
</protein>
<evidence type="ECO:0000313" key="2">
    <source>
        <dbReference type="Proteomes" id="UP000309997"/>
    </source>
</evidence>
<organism evidence="1 2">
    <name type="scientific">Populus alba</name>
    <name type="common">White poplar</name>
    <dbReference type="NCBI Taxonomy" id="43335"/>
    <lineage>
        <taxon>Eukaryota</taxon>
        <taxon>Viridiplantae</taxon>
        <taxon>Streptophyta</taxon>
        <taxon>Embryophyta</taxon>
        <taxon>Tracheophyta</taxon>
        <taxon>Spermatophyta</taxon>
        <taxon>Magnoliopsida</taxon>
        <taxon>eudicotyledons</taxon>
        <taxon>Gunneridae</taxon>
        <taxon>Pentapetalae</taxon>
        <taxon>rosids</taxon>
        <taxon>fabids</taxon>
        <taxon>Malpighiales</taxon>
        <taxon>Salicaceae</taxon>
        <taxon>Saliceae</taxon>
        <taxon>Populus</taxon>
    </lineage>
</organism>
<proteinExistence type="predicted"/>
<comment type="caution">
    <text evidence="1">The sequence shown here is derived from an EMBL/GenBank/DDBJ whole genome shotgun (WGS) entry which is preliminary data.</text>
</comment>
<sequence length="62" mass="6776">DHCHPTSLKLSNLKNISLQNNLLSGQIPERIGSISGLQIVELFSNSFQGNIPSSIGHLKHLE</sequence>
<feature type="non-terminal residue" evidence="1">
    <location>
        <position position="1"/>
    </location>
</feature>
<gene>
    <name evidence="1" type="ORF">D5086_005390</name>
</gene>
<accession>A0ACC4CT47</accession>
<reference evidence="1 2" key="1">
    <citation type="journal article" date="2024" name="Plant Biotechnol. J.">
        <title>Genome and CRISPR/Cas9 system of a widespread forest tree (Populus alba) in the world.</title>
        <authorList>
            <person name="Liu Y.J."/>
            <person name="Jiang P.F."/>
            <person name="Han X.M."/>
            <person name="Li X.Y."/>
            <person name="Wang H.M."/>
            <person name="Wang Y.J."/>
            <person name="Wang X.X."/>
            <person name="Zeng Q.Y."/>
        </authorList>
    </citation>
    <scope>NUCLEOTIDE SEQUENCE [LARGE SCALE GENOMIC DNA]</scope>
    <source>
        <strain evidence="2">cv. PAL-ZL1</strain>
    </source>
</reference>
<evidence type="ECO:0000313" key="1">
    <source>
        <dbReference type="EMBL" id="KAL3604531.1"/>
    </source>
</evidence>
<dbReference type="Proteomes" id="UP000309997">
    <property type="component" value="Unassembled WGS sequence"/>
</dbReference>
<dbReference type="EMBL" id="RCHU02000002">
    <property type="protein sequence ID" value="KAL3604531.1"/>
    <property type="molecule type" value="Genomic_DNA"/>
</dbReference>
<name>A0ACC4CT47_POPAL</name>